<feature type="region of interest" description="Disordered" evidence="4">
    <location>
        <begin position="584"/>
        <end position="658"/>
    </location>
</feature>
<proteinExistence type="predicted"/>
<feature type="compositionally biased region" description="Polar residues" evidence="4">
    <location>
        <begin position="309"/>
        <end position="319"/>
    </location>
</feature>
<name>A0A835LCM3_SPOEX</name>
<keyword evidence="2" id="KW-0238">DNA-binding</keyword>
<dbReference type="PANTHER" id="PTHR19303:SF74">
    <property type="entry name" value="POGO TRANSPOSABLE ELEMENT WITH KRAB DOMAIN"/>
    <property type="match status" value="1"/>
</dbReference>
<dbReference type="PROSITE" id="PS51253">
    <property type="entry name" value="HTH_CENPB"/>
    <property type="match status" value="1"/>
</dbReference>
<evidence type="ECO:0000259" key="6">
    <source>
        <dbReference type="PROSITE" id="PS51253"/>
    </source>
</evidence>
<keyword evidence="5" id="KW-0812">Transmembrane</keyword>
<feature type="domain" description="HTH CENPB-type" evidence="6">
    <location>
        <begin position="108"/>
        <end position="183"/>
    </location>
</feature>
<protein>
    <recommendedName>
        <fullName evidence="6">HTH CENPB-type domain-containing protein</fullName>
    </recommendedName>
</protein>
<evidence type="ECO:0000256" key="3">
    <source>
        <dbReference type="ARBA" id="ARBA00023242"/>
    </source>
</evidence>
<keyword evidence="5" id="KW-1133">Transmembrane helix</keyword>
<feature type="transmembrane region" description="Helical" evidence="5">
    <location>
        <begin position="12"/>
        <end position="34"/>
    </location>
</feature>
<dbReference type="PANTHER" id="PTHR19303">
    <property type="entry name" value="TRANSPOSON"/>
    <property type="match status" value="1"/>
</dbReference>
<sequence length="658" mass="75116">MNPSITKALWLLQLYFNSAIVCVAIILMFVVLNVMRNSHKVSFRVFEPGSDLPIIIMEPQKRKQYASAQLEAALLAINEGTSIYEASKTYGIPRTTLRDKRNNKYINEHCGKQTVLTKEEEKRLVDWIFYLGKSGFPVTKDQLLETVAKLVENLNRSNPFKDGVPGKGWFLKFMARHPTISRRITQNLPTSRSHITEEAVRAWFNRVHSYFEQNNLLDVLEDPSRIFNCDETGFFLCPKGKQVLVRRGSKKVYSRVANDEKECLTVLNGFQCCGLYPFGPDNVNYDKLLTKNANATSEESGDNADDISSHGSSTVTGNEKSVDDTEKFKQQFERRLSPEVLLMFQKSGSVWNGDETYKKLFEFWRDINPIDNTPLQQTFDNNLELGDTTLVNNIGEEETLTYEVSASGCLVPNRFNTVSNNVLMFPMDELLSPIISKESDTISLLSTQPESNLLEYVNEIPPKTITPSTDCVKELNSEDHNARTSTPKQSNKNHSDEPMLLLNKSHSDDTLFTTVNNETPCKSIQNSSHSRFIPKELNLTTPFKNALFFPKVDTKSNKRVSKKITPTVAISDEFMEYQKKAEEKKAQEEEKKKIRKEKLQRNKIEREKKQADLRKAKERKNMGAVSKPTSYRRSDNFVAVGKRSRKIGNRILPHSMGR</sequence>
<dbReference type="Gene3D" id="1.10.10.60">
    <property type="entry name" value="Homeodomain-like"/>
    <property type="match status" value="1"/>
</dbReference>
<dbReference type="SUPFAM" id="SSF46689">
    <property type="entry name" value="Homeodomain-like"/>
    <property type="match status" value="1"/>
</dbReference>
<reference evidence="7" key="1">
    <citation type="submission" date="2020-08" db="EMBL/GenBank/DDBJ databases">
        <title>Spodoptera exigua strain:BAW_Kor-Di-RS1 Genome sequencing and assembly.</title>
        <authorList>
            <person name="Kim J."/>
            <person name="Nam H.Y."/>
            <person name="Kwon M."/>
            <person name="Choi J.H."/>
            <person name="Cho S.R."/>
            <person name="Kim G.-H."/>
        </authorList>
    </citation>
    <scope>NUCLEOTIDE SEQUENCE</scope>
    <source>
        <strain evidence="7">BAW_Kor-Di-RS1</strain>
        <tissue evidence="7">Whole-body</tissue>
    </source>
</reference>
<dbReference type="InterPro" id="IPR006600">
    <property type="entry name" value="HTH_CenpB_DNA-bd_dom"/>
</dbReference>
<dbReference type="InterPro" id="IPR009057">
    <property type="entry name" value="Homeodomain-like_sf"/>
</dbReference>
<gene>
    <name evidence="7" type="ORF">HW555_004051</name>
</gene>
<dbReference type="AlphaFoldDB" id="A0A835LCM3"/>
<evidence type="ECO:0000256" key="4">
    <source>
        <dbReference type="SAM" id="MobiDB-lite"/>
    </source>
</evidence>
<keyword evidence="5" id="KW-0472">Membrane</keyword>
<dbReference type="EMBL" id="JACKWZ010000043">
    <property type="protein sequence ID" value="KAF9419403.1"/>
    <property type="molecule type" value="Genomic_DNA"/>
</dbReference>
<dbReference type="GO" id="GO:0003677">
    <property type="term" value="F:DNA binding"/>
    <property type="evidence" value="ECO:0007669"/>
    <property type="project" value="UniProtKB-KW"/>
</dbReference>
<dbReference type="Pfam" id="PF03221">
    <property type="entry name" value="HTH_Tnp_Tc5"/>
    <property type="match status" value="1"/>
</dbReference>
<evidence type="ECO:0000313" key="7">
    <source>
        <dbReference type="EMBL" id="KAF9419403.1"/>
    </source>
</evidence>
<dbReference type="Proteomes" id="UP000648187">
    <property type="component" value="Unassembled WGS sequence"/>
</dbReference>
<feature type="region of interest" description="Disordered" evidence="4">
    <location>
        <begin position="477"/>
        <end position="499"/>
    </location>
</feature>
<dbReference type="SMART" id="SM00674">
    <property type="entry name" value="CENPB"/>
    <property type="match status" value="1"/>
</dbReference>
<evidence type="ECO:0000313" key="8">
    <source>
        <dbReference type="Proteomes" id="UP000648187"/>
    </source>
</evidence>
<feature type="region of interest" description="Disordered" evidence="4">
    <location>
        <begin position="296"/>
        <end position="328"/>
    </location>
</feature>
<feature type="compositionally biased region" description="Basic and acidic residues" evidence="4">
    <location>
        <begin position="584"/>
        <end position="621"/>
    </location>
</feature>
<feature type="compositionally biased region" description="Polar residues" evidence="4">
    <location>
        <begin position="483"/>
        <end position="492"/>
    </location>
</feature>
<keyword evidence="3" id="KW-0539">Nucleus</keyword>
<comment type="subcellular location">
    <subcellularLocation>
        <location evidence="1">Nucleus</location>
    </subcellularLocation>
</comment>
<dbReference type="Pfam" id="PF05225">
    <property type="entry name" value="HTH_psq"/>
    <property type="match status" value="1"/>
</dbReference>
<evidence type="ECO:0000256" key="2">
    <source>
        <dbReference type="ARBA" id="ARBA00023125"/>
    </source>
</evidence>
<comment type="caution">
    <text evidence="7">The sequence shown here is derived from an EMBL/GenBank/DDBJ whole genome shotgun (WGS) entry which is preliminary data.</text>
</comment>
<accession>A0A835LCM3</accession>
<organism evidence="7 8">
    <name type="scientific">Spodoptera exigua</name>
    <name type="common">Beet armyworm</name>
    <name type="synonym">Noctua fulgens</name>
    <dbReference type="NCBI Taxonomy" id="7107"/>
    <lineage>
        <taxon>Eukaryota</taxon>
        <taxon>Metazoa</taxon>
        <taxon>Ecdysozoa</taxon>
        <taxon>Arthropoda</taxon>
        <taxon>Hexapoda</taxon>
        <taxon>Insecta</taxon>
        <taxon>Pterygota</taxon>
        <taxon>Neoptera</taxon>
        <taxon>Endopterygota</taxon>
        <taxon>Lepidoptera</taxon>
        <taxon>Glossata</taxon>
        <taxon>Ditrysia</taxon>
        <taxon>Noctuoidea</taxon>
        <taxon>Noctuidae</taxon>
        <taxon>Amphipyrinae</taxon>
        <taxon>Spodoptera</taxon>
    </lineage>
</organism>
<dbReference type="InterPro" id="IPR007889">
    <property type="entry name" value="HTH_Psq"/>
</dbReference>
<dbReference type="InterPro" id="IPR050863">
    <property type="entry name" value="CenT-Element_Derived"/>
</dbReference>
<evidence type="ECO:0000256" key="1">
    <source>
        <dbReference type="ARBA" id="ARBA00004123"/>
    </source>
</evidence>
<dbReference type="GO" id="GO:0005634">
    <property type="term" value="C:nucleus"/>
    <property type="evidence" value="ECO:0007669"/>
    <property type="project" value="UniProtKB-SubCell"/>
</dbReference>
<evidence type="ECO:0000256" key="5">
    <source>
        <dbReference type="SAM" id="Phobius"/>
    </source>
</evidence>
<keyword evidence="8" id="KW-1185">Reference proteome</keyword>